<reference evidence="1 2" key="1">
    <citation type="submission" date="2016-11" db="EMBL/GenBank/DDBJ databases">
        <authorList>
            <person name="Jaros S."/>
            <person name="Januszkiewicz K."/>
            <person name="Wedrychowicz H."/>
        </authorList>
    </citation>
    <scope>NUCLEOTIDE SEQUENCE [LARGE SCALE GENOMIC DNA]</scope>
</reference>
<gene>
    <name evidence="1" type="primary">BQ5605_C003g02040</name>
    <name evidence="1" type="ORF">BQ5605_C003G02040</name>
</gene>
<dbReference type="Proteomes" id="UP000249464">
    <property type="component" value="Unassembled WGS sequence"/>
</dbReference>
<proteinExistence type="predicted"/>
<accession>A0A2X0P356</accession>
<protein>
    <submittedName>
        <fullName evidence="1">BQ5605_C003g02040 protein</fullName>
    </submittedName>
</protein>
<name>A0A2X0P356_9BASI</name>
<dbReference type="EMBL" id="FQNC01000042">
    <property type="protein sequence ID" value="SGY38499.1"/>
    <property type="molecule type" value="Genomic_DNA"/>
</dbReference>
<evidence type="ECO:0000313" key="2">
    <source>
        <dbReference type="Proteomes" id="UP000249464"/>
    </source>
</evidence>
<sequence length="590" mass="66412">MLLTVRYALEGWTKFAESQPRSSPNNFLSPQTLDGIYRVVEGYIALVRNYRNYWPQEAFIPWRHGTEMVEHFFGTLRKIVKEFDALDFLQSRYYSVRCINLAAGSAQGYHHIYQNLHNLNLTALGTYPGDGDIEAIAVKAALAASDTLKGLRMWDIIEERDIEKRKQAPLPDILVDDEATSTVRQGVPPNVDEAGLNQVLDRLRLVGSEPLPCILRREERDAILSALLSVTALDIDQEALIDAVDAGFDQADAEEEDRQLQTILAEACHEHEQSKGALYSVPTLDLDSLLAQRRAHQCRHLEKIKFKGGAQNVASDQPFAQDRTEHRGNVHSAALRRIVETMGMDRYRQFVGNEGNLRFSNSGANIREKTLHEQATTAIITEGRSHDKMKGRQEVYGQIMSNHVLVRAVDGDVSALRPLKVDTLVVYGIPEEPMGLPSGEQCRERLAIGIGMPNYYLLRNIYKKSSTTYESVESVDSLALVANAVIQELRVIAPGVYSNLSYRGNARIRQVDGRCIINSLEPDLSSINYEVKDSTRSNWRDEREIHITVNQEKRYRLLQNIKGIRTASLACLAPGGRSQTKTKRVNNDEE</sequence>
<keyword evidence="2" id="KW-1185">Reference proteome</keyword>
<evidence type="ECO:0000313" key="1">
    <source>
        <dbReference type="EMBL" id="SGY38499.1"/>
    </source>
</evidence>
<dbReference type="AlphaFoldDB" id="A0A2X0P356"/>
<organism evidence="1 2">
    <name type="scientific">Microbotryum silenes-dioicae</name>
    <dbReference type="NCBI Taxonomy" id="796604"/>
    <lineage>
        <taxon>Eukaryota</taxon>
        <taxon>Fungi</taxon>
        <taxon>Dikarya</taxon>
        <taxon>Basidiomycota</taxon>
        <taxon>Pucciniomycotina</taxon>
        <taxon>Microbotryomycetes</taxon>
        <taxon>Microbotryales</taxon>
        <taxon>Microbotryaceae</taxon>
        <taxon>Microbotryum</taxon>
    </lineage>
</organism>